<evidence type="ECO:0000313" key="2">
    <source>
        <dbReference type="Proteomes" id="UP001168821"/>
    </source>
</evidence>
<dbReference type="EMBL" id="JALNTZ010000002">
    <property type="protein sequence ID" value="KAJ3661588.1"/>
    <property type="molecule type" value="Genomic_DNA"/>
</dbReference>
<accession>A0AA38IP39</accession>
<gene>
    <name evidence="1" type="ORF">Zmor_005979</name>
</gene>
<evidence type="ECO:0008006" key="3">
    <source>
        <dbReference type="Google" id="ProtNLM"/>
    </source>
</evidence>
<name>A0AA38IP39_9CUCU</name>
<evidence type="ECO:0000313" key="1">
    <source>
        <dbReference type="EMBL" id="KAJ3661588.1"/>
    </source>
</evidence>
<protein>
    <recommendedName>
        <fullName evidence="3">CCHC-type domain-containing protein</fullName>
    </recommendedName>
</protein>
<sequence length="144" mass="16519">MSEAGWYDSVKVLAKRECRNKNKENILVQVKPRIYKLIMSSGGKVILDLLSVFVEEHLRVAVCHKCSQFGHVQKYCSERNGKMCPRCAGEHALSECTAELKNCPNCKRYSGLDNIRHGANDQECPLYQKRLQIEKRKVRYSGDN</sequence>
<keyword evidence="2" id="KW-1185">Reference proteome</keyword>
<proteinExistence type="predicted"/>
<reference evidence="1" key="1">
    <citation type="journal article" date="2023" name="G3 (Bethesda)">
        <title>Whole genome assemblies of Zophobas morio and Tenebrio molitor.</title>
        <authorList>
            <person name="Kaur S."/>
            <person name="Stinson S.A."/>
            <person name="diCenzo G.C."/>
        </authorList>
    </citation>
    <scope>NUCLEOTIDE SEQUENCE</scope>
    <source>
        <strain evidence="1">QUZm001</strain>
    </source>
</reference>
<organism evidence="1 2">
    <name type="scientific">Zophobas morio</name>
    <dbReference type="NCBI Taxonomy" id="2755281"/>
    <lineage>
        <taxon>Eukaryota</taxon>
        <taxon>Metazoa</taxon>
        <taxon>Ecdysozoa</taxon>
        <taxon>Arthropoda</taxon>
        <taxon>Hexapoda</taxon>
        <taxon>Insecta</taxon>
        <taxon>Pterygota</taxon>
        <taxon>Neoptera</taxon>
        <taxon>Endopterygota</taxon>
        <taxon>Coleoptera</taxon>
        <taxon>Polyphaga</taxon>
        <taxon>Cucujiformia</taxon>
        <taxon>Tenebrionidae</taxon>
        <taxon>Zophobas</taxon>
    </lineage>
</organism>
<dbReference type="Proteomes" id="UP001168821">
    <property type="component" value="Unassembled WGS sequence"/>
</dbReference>
<dbReference type="AlphaFoldDB" id="A0AA38IP39"/>
<comment type="caution">
    <text evidence="1">The sequence shown here is derived from an EMBL/GenBank/DDBJ whole genome shotgun (WGS) entry which is preliminary data.</text>
</comment>